<comment type="caution">
    <text evidence="2">The sequence shown here is derived from an EMBL/GenBank/DDBJ whole genome shotgun (WGS) entry which is preliminary data.</text>
</comment>
<reference evidence="2 3" key="1">
    <citation type="journal article" date="2023" name="IMA Fungus">
        <title>Comparative genomic study of the Penicillium genus elucidates a diverse pangenome and 15 lateral gene transfer events.</title>
        <authorList>
            <person name="Petersen C."/>
            <person name="Sorensen T."/>
            <person name="Nielsen M.R."/>
            <person name="Sondergaard T.E."/>
            <person name="Sorensen J.L."/>
            <person name="Fitzpatrick D.A."/>
            <person name="Frisvad J.C."/>
            <person name="Nielsen K.L."/>
        </authorList>
    </citation>
    <scope>NUCLEOTIDE SEQUENCE [LARGE SCALE GENOMIC DNA]</scope>
    <source>
        <strain evidence="2 3">IBT 35679</strain>
    </source>
</reference>
<protein>
    <submittedName>
        <fullName evidence="2">Uncharacterized protein</fullName>
    </submittedName>
</protein>
<organism evidence="2 3">
    <name type="scientific">Penicillium frequentans</name>
    <dbReference type="NCBI Taxonomy" id="3151616"/>
    <lineage>
        <taxon>Eukaryota</taxon>
        <taxon>Fungi</taxon>
        <taxon>Dikarya</taxon>
        <taxon>Ascomycota</taxon>
        <taxon>Pezizomycotina</taxon>
        <taxon>Eurotiomycetes</taxon>
        <taxon>Eurotiomycetidae</taxon>
        <taxon>Eurotiales</taxon>
        <taxon>Aspergillaceae</taxon>
        <taxon>Penicillium</taxon>
    </lineage>
</organism>
<gene>
    <name evidence="2" type="ORF">N7494_004687</name>
</gene>
<dbReference type="EMBL" id="JAQIZZ010000003">
    <property type="protein sequence ID" value="KAJ5547102.1"/>
    <property type="molecule type" value="Genomic_DNA"/>
</dbReference>
<proteinExistence type="predicted"/>
<name>A0AAD6D162_9EURO</name>
<keyword evidence="3" id="KW-1185">Reference proteome</keyword>
<dbReference type="AlphaFoldDB" id="A0AAD6D162"/>
<evidence type="ECO:0000256" key="1">
    <source>
        <dbReference type="SAM" id="MobiDB-lite"/>
    </source>
</evidence>
<evidence type="ECO:0000313" key="3">
    <source>
        <dbReference type="Proteomes" id="UP001220324"/>
    </source>
</evidence>
<feature type="region of interest" description="Disordered" evidence="1">
    <location>
        <begin position="42"/>
        <end position="64"/>
    </location>
</feature>
<dbReference type="Proteomes" id="UP001220324">
    <property type="component" value="Unassembled WGS sequence"/>
</dbReference>
<accession>A0AAD6D162</accession>
<evidence type="ECO:0000313" key="2">
    <source>
        <dbReference type="EMBL" id="KAJ5547102.1"/>
    </source>
</evidence>
<sequence>MAYTEETPLAHAQTQHHALMERVAPFLASVAILLPSVGQETARVTAMPRQSVENTLSRGSKPVH</sequence>